<dbReference type="InterPro" id="IPR051584">
    <property type="entry name" value="GPCR-associated_LMBR1"/>
</dbReference>
<feature type="transmembrane region" description="Helical" evidence="6">
    <location>
        <begin position="225"/>
        <end position="246"/>
    </location>
</feature>
<dbReference type="GO" id="GO:0016020">
    <property type="term" value="C:membrane"/>
    <property type="evidence" value="ECO:0007669"/>
    <property type="project" value="UniProtKB-SubCell"/>
</dbReference>
<dbReference type="EMBL" id="UYYB01008164">
    <property type="protein sequence ID" value="VDM68239.1"/>
    <property type="molecule type" value="Genomic_DNA"/>
</dbReference>
<keyword evidence="3 6" id="KW-0812">Transmembrane</keyword>
<comment type="subcellular location">
    <subcellularLocation>
        <location evidence="1">Membrane</location>
        <topology evidence="1">Multi-pass membrane protein</topology>
    </subcellularLocation>
</comment>
<dbReference type="PANTHER" id="PTHR21355">
    <property type="entry name" value="G-PROTEIN COUPLED RECEPTOR-ASSOCIATED PROTEIN LMBRD2"/>
    <property type="match status" value="1"/>
</dbReference>
<organism evidence="7 8">
    <name type="scientific">Strongylus vulgaris</name>
    <name type="common">Blood worm</name>
    <dbReference type="NCBI Taxonomy" id="40348"/>
    <lineage>
        <taxon>Eukaryota</taxon>
        <taxon>Metazoa</taxon>
        <taxon>Ecdysozoa</taxon>
        <taxon>Nematoda</taxon>
        <taxon>Chromadorea</taxon>
        <taxon>Rhabditida</taxon>
        <taxon>Rhabditina</taxon>
        <taxon>Rhabditomorpha</taxon>
        <taxon>Strongyloidea</taxon>
        <taxon>Strongylidae</taxon>
        <taxon>Strongylus</taxon>
    </lineage>
</organism>
<evidence type="ECO:0000256" key="3">
    <source>
        <dbReference type="ARBA" id="ARBA00022692"/>
    </source>
</evidence>
<feature type="transmembrane region" description="Helical" evidence="6">
    <location>
        <begin position="180"/>
        <end position="205"/>
    </location>
</feature>
<evidence type="ECO:0000256" key="5">
    <source>
        <dbReference type="ARBA" id="ARBA00023136"/>
    </source>
</evidence>
<dbReference type="Pfam" id="PF04791">
    <property type="entry name" value="LMBR1"/>
    <property type="match status" value="1"/>
</dbReference>
<reference evidence="7 8" key="1">
    <citation type="submission" date="2018-11" db="EMBL/GenBank/DDBJ databases">
        <authorList>
            <consortium name="Pathogen Informatics"/>
        </authorList>
    </citation>
    <scope>NUCLEOTIDE SEQUENCE [LARGE SCALE GENOMIC DNA]</scope>
</reference>
<sequence>MKLFSTATCKEVGYFVDVETYSTISTRCIAIRKIKIFPKKPLTRTRHSHFLFREARAVLNLLKNEHGSREKAQIIVSEFPEEVIDELFPARNAMEFSSLNAADMRSVNSDKYLIRLHKRVISAIQYHHRTTAQWSSLMKQALFLEDISQAELSGHLESTSCTFFPESVRYFWLVTAQRPLCMILAILLTGMTIMILISECTFFIVSPTLTPAGIIVDYAAKRFHYKFQIVAVAIICYLCACAYFTVFRLKIYQYYHLDPNRHTDGNSLLFSAIKELCFYEWAEGKQ</sequence>
<protein>
    <submittedName>
        <fullName evidence="7">Uncharacterized protein</fullName>
    </submittedName>
</protein>
<keyword evidence="8" id="KW-1185">Reference proteome</keyword>
<name>A0A3P7IMS3_STRVU</name>
<comment type="similarity">
    <text evidence="2">Belongs to the LIMR family.</text>
</comment>
<evidence type="ECO:0000313" key="7">
    <source>
        <dbReference type="EMBL" id="VDM68239.1"/>
    </source>
</evidence>
<dbReference type="PANTHER" id="PTHR21355:SF0">
    <property type="entry name" value="G-PROTEIN COUPLED RECEPTOR-ASSOCIATED PROTEIN LMBRD2"/>
    <property type="match status" value="1"/>
</dbReference>
<evidence type="ECO:0000256" key="6">
    <source>
        <dbReference type="SAM" id="Phobius"/>
    </source>
</evidence>
<dbReference type="AlphaFoldDB" id="A0A3P7IMS3"/>
<gene>
    <name evidence="7" type="ORF">SVUK_LOCUS3237</name>
</gene>
<keyword evidence="5 6" id="KW-0472">Membrane</keyword>
<evidence type="ECO:0000313" key="8">
    <source>
        <dbReference type="Proteomes" id="UP000270094"/>
    </source>
</evidence>
<dbReference type="Proteomes" id="UP000270094">
    <property type="component" value="Unassembled WGS sequence"/>
</dbReference>
<evidence type="ECO:0000256" key="2">
    <source>
        <dbReference type="ARBA" id="ARBA00010487"/>
    </source>
</evidence>
<proteinExistence type="inferred from homology"/>
<evidence type="ECO:0000256" key="1">
    <source>
        <dbReference type="ARBA" id="ARBA00004141"/>
    </source>
</evidence>
<dbReference type="OrthoDB" id="203099at2759"/>
<evidence type="ECO:0000256" key="4">
    <source>
        <dbReference type="ARBA" id="ARBA00022989"/>
    </source>
</evidence>
<accession>A0A3P7IMS3</accession>
<dbReference type="InterPro" id="IPR006876">
    <property type="entry name" value="LMBR1-like_membr_prot"/>
</dbReference>
<keyword evidence="4 6" id="KW-1133">Transmembrane helix</keyword>